<proteinExistence type="predicted"/>
<protein>
    <submittedName>
        <fullName evidence="4">CBS domain protein</fullName>
    </submittedName>
</protein>
<dbReference type="InterPro" id="IPR017080">
    <property type="entry name" value="UCP036990_CBS_BON"/>
</dbReference>
<evidence type="ECO:0000313" key="4">
    <source>
        <dbReference type="EMBL" id="TCO61964.1"/>
    </source>
</evidence>
<gene>
    <name evidence="4" type="ORF">EV192_102101</name>
</gene>
<dbReference type="Gene3D" id="3.10.580.10">
    <property type="entry name" value="CBS-domain"/>
    <property type="match status" value="1"/>
</dbReference>
<dbReference type="OrthoDB" id="3672399at2"/>
<evidence type="ECO:0000256" key="2">
    <source>
        <dbReference type="PROSITE-ProRule" id="PRU00703"/>
    </source>
</evidence>
<keyword evidence="1 2" id="KW-0129">CBS domain</keyword>
<dbReference type="RefSeq" id="WP_132113397.1">
    <property type="nucleotide sequence ID" value="NZ_SLWS01000002.1"/>
</dbReference>
<reference evidence="4 5" key="1">
    <citation type="submission" date="2019-03" db="EMBL/GenBank/DDBJ databases">
        <title>Genomic Encyclopedia of Type Strains, Phase IV (KMG-IV): sequencing the most valuable type-strain genomes for metagenomic binning, comparative biology and taxonomic classification.</title>
        <authorList>
            <person name="Goeker M."/>
        </authorList>
    </citation>
    <scope>NUCLEOTIDE SEQUENCE [LARGE SCALE GENOMIC DNA]</scope>
    <source>
        <strain evidence="4 5">DSM 45934</strain>
    </source>
</reference>
<keyword evidence="5" id="KW-1185">Reference proteome</keyword>
<dbReference type="Pfam" id="PF00571">
    <property type="entry name" value="CBS"/>
    <property type="match status" value="2"/>
</dbReference>
<dbReference type="PIRSF" id="PIRSF036990">
    <property type="entry name" value="UCP036990_CBS_BON"/>
    <property type="match status" value="1"/>
</dbReference>
<feature type="domain" description="CBS" evidence="3">
    <location>
        <begin position="7"/>
        <end position="65"/>
    </location>
</feature>
<dbReference type="PANTHER" id="PTHR43080:SF2">
    <property type="entry name" value="CBS DOMAIN-CONTAINING PROTEIN"/>
    <property type="match status" value="1"/>
</dbReference>
<evidence type="ECO:0000256" key="1">
    <source>
        <dbReference type="ARBA" id="ARBA00023122"/>
    </source>
</evidence>
<comment type="caution">
    <text evidence="4">The sequence shown here is derived from an EMBL/GenBank/DDBJ whole genome shotgun (WGS) entry which is preliminary data.</text>
</comment>
<dbReference type="SMART" id="SM00116">
    <property type="entry name" value="CBS"/>
    <property type="match status" value="2"/>
</dbReference>
<evidence type="ECO:0000313" key="5">
    <source>
        <dbReference type="Proteomes" id="UP000295680"/>
    </source>
</evidence>
<name>A0A4R2JR60_9PSEU</name>
<dbReference type="AlphaFoldDB" id="A0A4R2JR60"/>
<dbReference type="InterPro" id="IPR000644">
    <property type="entry name" value="CBS_dom"/>
</dbReference>
<dbReference type="InterPro" id="IPR046342">
    <property type="entry name" value="CBS_dom_sf"/>
</dbReference>
<dbReference type="EMBL" id="SLWS01000002">
    <property type="protein sequence ID" value="TCO61964.1"/>
    <property type="molecule type" value="Genomic_DNA"/>
</dbReference>
<sequence>MRARDVMTRPPVTVSPFTLAKEAANLLVENGFTTLPVVDADGRLVGMVTEADILSGRISVDPRSRMHSDWPVRPTSAPASTVGAVMTKDVITRGPNADAAELARIMLERHLRAIPIVDGEFLVGIVTRRDLLRTIARDDNAIAKDVRHHLELCFRRGDWDATVQDGVVTLADEFDDNADRHIATVVAGAVPGVVDVRVIAPIR</sequence>
<dbReference type="SUPFAM" id="SSF54631">
    <property type="entry name" value="CBS-domain pair"/>
    <property type="match status" value="1"/>
</dbReference>
<feature type="domain" description="CBS" evidence="3">
    <location>
        <begin position="86"/>
        <end position="142"/>
    </location>
</feature>
<dbReference type="CDD" id="cd04586">
    <property type="entry name" value="CBS_pair_BON_assoc"/>
    <property type="match status" value="1"/>
</dbReference>
<dbReference type="PROSITE" id="PS51371">
    <property type="entry name" value="CBS"/>
    <property type="match status" value="2"/>
</dbReference>
<dbReference type="Proteomes" id="UP000295680">
    <property type="component" value="Unassembled WGS sequence"/>
</dbReference>
<organism evidence="4 5">
    <name type="scientific">Actinocrispum wychmicini</name>
    <dbReference type="NCBI Taxonomy" id="1213861"/>
    <lineage>
        <taxon>Bacteria</taxon>
        <taxon>Bacillati</taxon>
        <taxon>Actinomycetota</taxon>
        <taxon>Actinomycetes</taxon>
        <taxon>Pseudonocardiales</taxon>
        <taxon>Pseudonocardiaceae</taxon>
        <taxon>Actinocrispum</taxon>
    </lineage>
</organism>
<accession>A0A4R2JR60</accession>
<evidence type="ECO:0000259" key="3">
    <source>
        <dbReference type="PROSITE" id="PS51371"/>
    </source>
</evidence>
<dbReference type="InterPro" id="IPR051257">
    <property type="entry name" value="Diverse_CBS-Domain"/>
</dbReference>
<dbReference type="PANTHER" id="PTHR43080">
    <property type="entry name" value="CBS DOMAIN-CONTAINING PROTEIN CBSX3, MITOCHONDRIAL"/>
    <property type="match status" value="1"/>
</dbReference>